<keyword evidence="2" id="KW-0378">Hydrolase</keyword>
<reference evidence="2 3" key="1">
    <citation type="journal article" date="2017" name="ISME J.">
        <title>Energy and carbon metabolisms in a deep terrestrial subsurface fluid microbial community.</title>
        <authorList>
            <person name="Momper L."/>
            <person name="Jungbluth S.P."/>
            <person name="Lee M.D."/>
            <person name="Amend J.P."/>
        </authorList>
    </citation>
    <scope>NUCLEOTIDE SEQUENCE [LARGE SCALE GENOMIC DNA]</scope>
    <source>
        <strain evidence="2">SURF_17</strain>
    </source>
</reference>
<name>A0A419EZE8_9BACT</name>
<evidence type="ECO:0000313" key="2">
    <source>
        <dbReference type="EMBL" id="RJP70648.1"/>
    </source>
</evidence>
<dbReference type="AlphaFoldDB" id="A0A419EZE8"/>
<proteinExistence type="predicted"/>
<evidence type="ECO:0000313" key="3">
    <source>
        <dbReference type="Proteomes" id="UP000285961"/>
    </source>
</evidence>
<feature type="domain" description="Metallo-beta-lactamase" evidence="1">
    <location>
        <begin position="74"/>
        <end position="243"/>
    </location>
</feature>
<evidence type="ECO:0000259" key="1">
    <source>
        <dbReference type="SMART" id="SM00849"/>
    </source>
</evidence>
<dbReference type="Gene3D" id="3.60.15.10">
    <property type="entry name" value="Ribonuclease Z/Hydroxyacylglutathione hydrolase-like"/>
    <property type="match status" value="1"/>
</dbReference>
<dbReference type="SMART" id="SM00849">
    <property type="entry name" value="Lactamase_B"/>
    <property type="match status" value="1"/>
</dbReference>
<dbReference type="GO" id="GO:0016787">
    <property type="term" value="F:hydrolase activity"/>
    <property type="evidence" value="ECO:0007669"/>
    <property type="project" value="UniProtKB-KW"/>
</dbReference>
<organism evidence="2 3">
    <name type="scientific">Candidatus Abyssobacteria bacterium SURF_17</name>
    <dbReference type="NCBI Taxonomy" id="2093361"/>
    <lineage>
        <taxon>Bacteria</taxon>
        <taxon>Pseudomonadati</taxon>
        <taxon>Candidatus Hydrogenedentota</taxon>
        <taxon>Candidatus Abyssobacteria</taxon>
    </lineage>
</organism>
<accession>A0A419EZE8</accession>
<gene>
    <name evidence="2" type="ORF">C4532_09010</name>
</gene>
<protein>
    <submittedName>
        <fullName evidence="2">MBL fold metallo-hydrolase</fullName>
    </submittedName>
</protein>
<dbReference type="PANTHER" id="PTHR36839:SF1">
    <property type="entry name" value="METALLO-BETA-LACTAMASE FAMILY PROTEIN (AFU_ORTHOLOGUE AFUA_5G12770)"/>
    <property type="match status" value="1"/>
</dbReference>
<dbReference type="Proteomes" id="UP000285961">
    <property type="component" value="Unassembled WGS sequence"/>
</dbReference>
<dbReference type="InterPro" id="IPR036866">
    <property type="entry name" value="RibonucZ/Hydroxyglut_hydro"/>
</dbReference>
<dbReference type="InterPro" id="IPR001279">
    <property type="entry name" value="Metallo-B-lactamas"/>
</dbReference>
<dbReference type="SUPFAM" id="SSF56281">
    <property type="entry name" value="Metallo-hydrolase/oxidoreductase"/>
    <property type="match status" value="1"/>
</dbReference>
<dbReference type="PANTHER" id="PTHR36839">
    <property type="entry name" value="METALLO-BETA-LACTAMASE FAMILY PROTEIN (AFU_ORTHOLOGUE AFUA_5G12770)"/>
    <property type="match status" value="1"/>
</dbReference>
<comment type="caution">
    <text evidence="2">The sequence shown here is derived from an EMBL/GenBank/DDBJ whole genome shotgun (WGS) entry which is preliminary data.</text>
</comment>
<dbReference type="EMBL" id="QZKI01000066">
    <property type="protein sequence ID" value="RJP70648.1"/>
    <property type="molecule type" value="Genomic_DNA"/>
</dbReference>
<sequence length="269" mass="30289">MENYICMTCGTQYATREEPPDQCVICEDERQYIGWNGQQWTALTDMKAAGYRNEFRELERGLIGIRTTPGFAIGQMAILARTLGGNVLWDCVSYIDGETITKIMELGGIQAIAVSHPHFYSSIVEWSHAFENAPVYIPEADKQWVQRPDPVIRHWRDSVKLLPGVTLIQCGGHFEGSAVLHLADGANNRGVLLVGDTIAVAQDRKHVSFMWSYPNLIPLPPSAIRRIAEAVRPYAFDRIYSAWHGKVLVEDAKAAVERSAERYIRQIQD</sequence>